<dbReference type="OrthoDB" id="1418805at2"/>
<evidence type="ECO:0000313" key="1">
    <source>
        <dbReference type="EMBL" id="GCD76948.1"/>
    </source>
</evidence>
<name>A0A401XIY1_9FLAO</name>
<gene>
    <name evidence="1" type="ORF">JCM31826_04300</name>
</gene>
<accession>A0A401XIY1</accession>
<dbReference type="RefSeq" id="WP_124397013.1">
    <property type="nucleotide sequence ID" value="NZ_BHZE01000003.1"/>
</dbReference>
<dbReference type="EMBL" id="BHZE01000003">
    <property type="protein sequence ID" value="GCD76948.1"/>
    <property type="molecule type" value="Genomic_DNA"/>
</dbReference>
<comment type="caution">
    <text evidence="1">The sequence shown here is derived from an EMBL/GenBank/DDBJ whole genome shotgun (WGS) entry which is preliminary data.</text>
</comment>
<dbReference type="Proteomes" id="UP000286715">
    <property type="component" value="Unassembled WGS sequence"/>
</dbReference>
<evidence type="ECO:0000313" key="2">
    <source>
        <dbReference type="Proteomes" id="UP000286715"/>
    </source>
</evidence>
<dbReference type="AlphaFoldDB" id="A0A401XIY1"/>
<sequence>MNFCAKNPPLRQAANRYAAFIMKLGLTIIFLGLVTGLNAQSLTDIEKRLRFLEKSAPLTYDTTGFSTLPKVKYLCDEHFDAYEFPENKKTEDYYHVVDLNNDGLKDLIYSGPCLPYDQTGIFLNDGKSLKLIHGYPGEVVSLEKSIDKTTINILKKSCCCDYYSDYIQVTIWNDSRVDKHQITFFGNPEIKIDKVTELKTKGVLRTSPEVNDIKKKDDCSDQIMEGNHLTRIDKITTVVQLSQSGQWKLVLYSVDKENSYIGWIK</sequence>
<keyword evidence="2" id="KW-1185">Reference proteome</keyword>
<proteinExistence type="predicted"/>
<protein>
    <submittedName>
        <fullName evidence="1">Uncharacterized protein</fullName>
    </submittedName>
</protein>
<reference evidence="1 2" key="1">
    <citation type="submission" date="2018-11" db="EMBL/GenBank/DDBJ databases">
        <title>Schleiferia aggregans sp. nov., a moderately thermophilic heterotrophic bacterium isolated from microbial mats at a terrestrial hot spring.</title>
        <authorList>
            <person name="Iino T."/>
            <person name="Ohkuma M."/>
            <person name="Haruta S."/>
        </authorList>
    </citation>
    <scope>NUCLEOTIDE SEQUENCE [LARGE SCALE GENOMIC DNA]</scope>
    <source>
        <strain evidence="1 2">LA</strain>
    </source>
</reference>
<organism evidence="1 2">
    <name type="scientific">Thermaurantimonas aggregans</name>
    <dbReference type="NCBI Taxonomy" id="2173829"/>
    <lineage>
        <taxon>Bacteria</taxon>
        <taxon>Pseudomonadati</taxon>
        <taxon>Bacteroidota</taxon>
        <taxon>Flavobacteriia</taxon>
        <taxon>Flavobacteriales</taxon>
        <taxon>Schleiferiaceae</taxon>
        <taxon>Thermaurantimonas</taxon>
    </lineage>
</organism>